<evidence type="ECO:0000256" key="3">
    <source>
        <dbReference type="ARBA" id="ARBA00022842"/>
    </source>
</evidence>
<dbReference type="InterPro" id="IPR029017">
    <property type="entry name" value="Enolase-like_N"/>
</dbReference>
<keyword evidence="4 7" id="KW-0413">Isomerase</keyword>
<evidence type="ECO:0000256" key="5">
    <source>
        <dbReference type="PIRSR" id="PIRSR634603-1"/>
    </source>
</evidence>
<evidence type="ECO:0000256" key="2">
    <source>
        <dbReference type="ARBA" id="ARBA00022723"/>
    </source>
</evidence>
<dbReference type="PANTHER" id="PTHR48073">
    <property type="entry name" value="O-SUCCINYLBENZOATE SYNTHASE-RELATED"/>
    <property type="match status" value="1"/>
</dbReference>
<dbReference type="InterPro" id="IPR029065">
    <property type="entry name" value="Enolase_C-like"/>
</dbReference>
<dbReference type="GO" id="GO:0016855">
    <property type="term" value="F:racemase and epimerase activity, acting on amino acids and derivatives"/>
    <property type="evidence" value="ECO:0007669"/>
    <property type="project" value="UniProtKB-UniRule"/>
</dbReference>
<dbReference type="RefSeq" id="WP_182412892.1">
    <property type="nucleotide sequence ID" value="NZ_CP055153.1"/>
</dbReference>
<dbReference type="SUPFAM" id="SSF51604">
    <property type="entry name" value="Enolase C-terminal domain-like"/>
    <property type="match status" value="1"/>
</dbReference>
<evidence type="ECO:0000256" key="1">
    <source>
        <dbReference type="ARBA" id="ARBA00008031"/>
    </source>
</evidence>
<proteinExistence type="inferred from homology"/>
<reference evidence="9 10" key="1">
    <citation type="submission" date="2020-06" db="EMBL/GenBank/DDBJ databases">
        <authorList>
            <person name="Hwang Y.J."/>
        </authorList>
    </citation>
    <scope>NUCLEOTIDE SEQUENCE [LARGE SCALE GENOMIC DNA]</scope>
    <source>
        <strain evidence="9 10">KUDC8001</strain>
    </source>
</reference>
<dbReference type="SUPFAM" id="SSF54826">
    <property type="entry name" value="Enolase N-terminal domain-like"/>
    <property type="match status" value="1"/>
</dbReference>
<feature type="binding site" evidence="6">
    <location>
        <position position="207"/>
    </location>
    <ligand>
        <name>Mg(2+)</name>
        <dbReference type="ChEBI" id="CHEBI:18420"/>
    </ligand>
</feature>
<comment type="similarity">
    <text evidence="1 7">Belongs to the mandelate racemase/muconate lactonizing enzyme family.</text>
</comment>
<sequence>MLTWHIETKVLSLRYTWKISRNAADSKINLFVRVSDQQFLGIGEAAPNVRYHETPELLLQQFQNLLRNGLAYIRSISELETLLKLYPVANSLRFAVESAYVHFICWQQQLTVSQFLKLPQPETVPTIFSLPIMAPELIGDFIKVNNLTRFSPLKVKVNQTDALVLVQAVAAVTVSPIIIDGNEAWTNPDELLVFLRELNGLPILFIEQPLPASQLEAYQYLKKQSPYPIFADESVTNEPDFEKLRAQFHGINMKLMKAGGYLNGLRILQETRAYGLQPMIGCMVETSLGIWSAMQLCSGIHYADLDGFLILKEEPFGMVKEEDGQLILNK</sequence>
<dbReference type="Gene3D" id="3.20.20.120">
    <property type="entry name" value="Enolase-like C-terminal domain"/>
    <property type="match status" value="1"/>
</dbReference>
<name>A0A7L7LD46_9BACT</name>
<dbReference type="GO" id="GO:0000287">
    <property type="term" value="F:magnesium ion binding"/>
    <property type="evidence" value="ECO:0007669"/>
    <property type="project" value="UniProtKB-ARBA"/>
</dbReference>
<accession>A0A7L7LD46</accession>
<dbReference type="Gene3D" id="3.30.390.10">
    <property type="entry name" value="Enolase-like, N-terminal domain"/>
    <property type="match status" value="1"/>
</dbReference>
<reference evidence="9 10" key="2">
    <citation type="submission" date="2020-08" db="EMBL/GenBank/DDBJ databases">
        <title>Adhaeribacter dokdonensis sp. nov., isolated from the rhizosphere of Elymus tsukushiensis, a plant native to the Dokdo Islands, Republic of Korea.</title>
        <authorList>
            <person name="Ghim S.Y."/>
        </authorList>
    </citation>
    <scope>NUCLEOTIDE SEQUENCE [LARGE SCALE GENOMIC DNA]</scope>
    <source>
        <strain evidence="9 10">KUDC8001</strain>
    </source>
</reference>
<feature type="binding site" evidence="6">
    <location>
        <position position="232"/>
    </location>
    <ligand>
        <name>Mg(2+)</name>
        <dbReference type="ChEBI" id="CHEBI:18420"/>
    </ligand>
</feature>
<dbReference type="CDD" id="cd03319">
    <property type="entry name" value="L-Ala-DL-Glu_epimerase"/>
    <property type="match status" value="1"/>
</dbReference>
<dbReference type="AlphaFoldDB" id="A0A7L7LD46"/>
<dbReference type="EC" id="5.1.1.-" evidence="7"/>
<dbReference type="InterPro" id="IPR034603">
    <property type="entry name" value="Dipeptide_epimerase"/>
</dbReference>
<gene>
    <name evidence="9" type="ORF">HUW48_21545</name>
</gene>
<dbReference type="Proteomes" id="UP000514509">
    <property type="component" value="Chromosome"/>
</dbReference>
<evidence type="ECO:0000313" key="10">
    <source>
        <dbReference type="Proteomes" id="UP000514509"/>
    </source>
</evidence>
<dbReference type="InterPro" id="IPR013342">
    <property type="entry name" value="Mandelate_racemase_C"/>
</dbReference>
<dbReference type="Pfam" id="PF13378">
    <property type="entry name" value="MR_MLE_C"/>
    <property type="match status" value="1"/>
</dbReference>
<feature type="active site" description="Proton acceptor; specific for (S)-substrate epimerization" evidence="5">
    <location>
        <position position="254"/>
    </location>
</feature>
<evidence type="ECO:0000256" key="4">
    <source>
        <dbReference type="ARBA" id="ARBA00023235"/>
    </source>
</evidence>
<feature type="domain" description="Mandelate racemase/muconate lactonizing enzyme C-terminal" evidence="8">
    <location>
        <begin position="135"/>
        <end position="228"/>
    </location>
</feature>
<keyword evidence="2 6" id="KW-0479">Metal-binding</keyword>
<evidence type="ECO:0000259" key="8">
    <source>
        <dbReference type="SMART" id="SM00922"/>
    </source>
</evidence>
<protein>
    <recommendedName>
        <fullName evidence="7">Dipeptide epimerase</fullName>
        <ecNumber evidence="7">5.1.1.-</ecNumber>
    </recommendedName>
</protein>
<feature type="binding site" evidence="6">
    <location>
        <position position="180"/>
    </location>
    <ligand>
        <name>Mg(2+)</name>
        <dbReference type="ChEBI" id="CHEBI:18420"/>
    </ligand>
</feature>
<keyword evidence="10" id="KW-1185">Reference proteome</keyword>
<dbReference type="KEGG" id="add:HUW48_21545"/>
<dbReference type="PANTHER" id="PTHR48073:SF2">
    <property type="entry name" value="O-SUCCINYLBENZOATE SYNTHASE"/>
    <property type="match status" value="1"/>
</dbReference>
<comment type="cofactor">
    <cofactor evidence="6 7">
        <name>Mg(2+)</name>
        <dbReference type="ChEBI" id="CHEBI:18420"/>
    </cofactor>
    <text evidence="6 7">Binds 1 Mg(2+) ion per subunit.</text>
</comment>
<evidence type="ECO:0000313" key="9">
    <source>
        <dbReference type="EMBL" id="QMU30445.1"/>
    </source>
</evidence>
<feature type="active site" description="Proton acceptor; specific for (R)-substrate epimerization" evidence="5">
    <location>
        <position position="156"/>
    </location>
</feature>
<dbReference type="InterPro" id="IPR036849">
    <property type="entry name" value="Enolase-like_C_sf"/>
</dbReference>
<organism evidence="9 10">
    <name type="scientific">Adhaeribacter radiodurans</name>
    <dbReference type="NCBI Taxonomy" id="2745197"/>
    <lineage>
        <taxon>Bacteria</taxon>
        <taxon>Pseudomonadati</taxon>
        <taxon>Bacteroidota</taxon>
        <taxon>Cytophagia</taxon>
        <taxon>Cytophagales</taxon>
        <taxon>Hymenobacteraceae</taxon>
        <taxon>Adhaeribacter</taxon>
    </lineage>
</organism>
<evidence type="ECO:0000256" key="6">
    <source>
        <dbReference type="PIRSR" id="PIRSR634603-3"/>
    </source>
</evidence>
<evidence type="ECO:0000256" key="7">
    <source>
        <dbReference type="RuleBase" id="RU366006"/>
    </source>
</evidence>
<keyword evidence="3 6" id="KW-0460">Magnesium</keyword>
<dbReference type="SMART" id="SM00922">
    <property type="entry name" value="MR_MLE"/>
    <property type="match status" value="1"/>
</dbReference>
<dbReference type="EMBL" id="CP055153">
    <property type="protein sequence ID" value="QMU30445.1"/>
    <property type="molecule type" value="Genomic_DNA"/>
</dbReference>